<dbReference type="OrthoDB" id="1492679at2"/>
<sequence length="274" mass="32368">MTKFIIGVLMTIFLMNFSTINGQSIRSLKSDIHSSYVPKYGSIEKVINTNTFYSKSGVEKKKDVYEYSTKMDTITEKRYESSEITAELTFIFNQNKQLTSRSFKRKIPYSGWKYDLATYKYDSTGLIERTEFDSNGNKVINAVIKNDSLSNIIELRLFDKDNELIGYETATYDYPSNKWVYRVFDKTGNLVTTNNYEIDLSINTDRKYNEQGDCIYYPRNWGENDDVYFELQIKYDKRGNWVQKKIYEVKLNGNRVVDRSINRIFKRKIVYKNN</sequence>
<protein>
    <recommendedName>
        <fullName evidence="3">YD repeat-containing protein</fullName>
    </recommendedName>
</protein>
<evidence type="ECO:0008006" key="3">
    <source>
        <dbReference type="Google" id="ProtNLM"/>
    </source>
</evidence>
<evidence type="ECO:0000313" key="2">
    <source>
        <dbReference type="Proteomes" id="UP000199437"/>
    </source>
</evidence>
<keyword evidence="2" id="KW-1185">Reference proteome</keyword>
<gene>
    <name evidence="1" type="ORF">SAMN05216290_3595</name>
</gene>
<evidence type="ECO:0000313" key="1">
    <source>
        <dbReference type="EMBL" id="SEW40467.1"/>
    </source>
</evidence>
<dbReference type="Proteomes" id="UP000199437">
    <property type="component" value="Unassembled WGS sequence"/>
</dbReference>
<accession>A0A1I0RHY4</accession>
<dbReference type="STRING" id="1267423.SAMN05216290_3595"/>
<proteinExistence type="predicted"/>
<dbReference type="RefSeq" id="WP_090260439.1">
    <property type="nucleotide sequence ID" value="NZ_FOIR01000004.1"/>
</dbReference>
<organism evidence="1 2">
    <name type="scientific">Roseivirga pacifica</name>
    <dbReference type="NCBI Taxonomy" id="1267423"/>
    <lineage>
        <taxon>Bacteria</taxon>
        <taxon>Pseudomonadati</taxon>
        <taxon>Bacteroidota</taxon>
        <taxon>Cytophagia</taxon>
        <taxon>Cytophagales</taxon>
        <taxon>Roseivirgaceae</taxon>
        <taxon>Roseivirga</taxon>
    </lineage>
</organism>
<dbReference type="AlphaFoldDB" id="A0A1I0RHY4"/>
<reference evidence="2" key="1">
    <citation type="submission" date="2016-10" db="EMBL/GenBank/DDBJ databases">
        <authorList>
            <person name="Varghese N."/>
            <person name="Submissions S."/>
        </authorList>
    </citation>
    <scope>NUCLEOTIDE SEQUENCE [LARGE SCALE GENOMIC DNA]</scope>
    <source>
        <strain evidence="2">CGMCC 1.12402</strain>
    </source>
</reference>
<dbReference type="GeneID" id="99988265"/>
<dbReference type="EMBL" id="FOIR01000004">
    <property type="protein sequence ID" value="SEW40467.1"/>
    <property type="molecule type" value="Genomic_DNA"/>
</dbReference>
<name>A0A1I0RHY4_9BACT</name>